<keyword evidence="3" id="KW-0285">Flavoprotein</keyword>
<evidence type="ECO:0000259" key="6">
    <source>
        <dbReference type="Pfam" id="PF08031"/>
    </source>
</evidence>
<dbReference type="InterPro" id="IPR036318">
    <property type="entry name" value="FAD-bd_PCMH-like_sf"/>
</dbReference>
<dbReference type="Gene3D" id="3.30.465.10">
    <property type="match status" value="1"/>
</dbReference>
<sequence length="472" mass="53239">MEGGALWAHAYHELINDHHDGYVINGGRCPSVGVSGFTLGGGLGPFTRSFGMGSDTLLEATLVTADNENEILTVKASDPKDSKKGKLFWALCGAGGGNFGVLVKLKMKLQKLHSDLVVAGRYLWSPTDQKDFTDSMIRFYTAKWSNEMTIDSSWLCDLKDKREDPQVRFLVYYNGREAAFDAEIDKHLGDLGMGERKGELAKQLKRRTLEEKSTRFLHETLVSQWSEETQKALPSNAMFRIYTSFIFQNDEGQITKITSILKDKMTAFKKRFEGEEGLLQVTWIHSGGRANEKDTGDSAYPWRKCIYHTYIMIEWKEKWLELDMRDALQELNLSLRKYSTNGLGVFINFPDEALKKEAYEEAYYGENRRELQQVKATWDKGNVFEWSQGVPVGPHVGDNVAARSAAPRAARGDMYTISHHDGDECKDTVAHEEFLKPKALTDRAPREQWDSYSPILLSGLVGPAYALASLVS</sequence>
<evidence type="ECO:0000313" key="8">
    <source>
        <dbReference type="Proteomes" id="UP000622797"/>
    </source>
</evidence>
<dbReference type="GO" id="GO:0016491">
    <property type="term" value="F:oxidoreductase activity"/>
    <property type="evidence" value="ECO:0007669"/>
    <property type="project" value="UniProtKB-KW"/>
</dbReference>
<dbReference type="PANTHER" id="PTHR42973:SF39">
    <property type="entry name" value="FAD-BINDING PCMH-TYPE DOMAIN-CONTAINING PROTEIN"/>
    <property type="match status" value="1"/>
</dbReference>
<evidence type="ECO:0000256" key="5">
    <source>
        <dbReference type="ARBA" id="ARBA00023002"/>
    </source>
</evidence>
<evidence type="ECO:0000256" key="4">
    <source>
        <dbReference type="ARBA" id="ARBA00022827"/>
    </source>
</evidence>
<keyword evidence="5" id="KW-0560">Oxidoreductase</keyword>
<dbReference type="OrthoDB" id="407275at2759"/>
<dbReference type="PANTHER" id="PTHR42973">
    <property type="entry name" value="BINDING OXIDOREDUCTASE, PUTATIVE (AFU_ORTHOLOGUE AFUA_1G17690)-RELATED"/>
    <property type="match status" value="1"/>
</dbReference>
<dbReference type="EMBL" id="JABEXW010001615">
    <property type="protein sequence ID" value="KAF4943260.1"/>
    <property type="molecule type" value="Genomic_DNA"/>
</dbReference>
<evidence type="ECO:0000313" key="7">
    <source>
        <dbReference type="EMBL" id="KAF4943260.1"/>
    </source>
</evidence>
<feature type="domain" description="Berberine/berberine-like" evidence="6">
    <location>
        <begin position="345"/>
        <end position="391"/>
    </location>
</feature>
<name>A0A8H4SPC4_9HYPO</name>
<accession>A0A8H4SPC4</accession>
<proteinExistence type="inferred from homology"/>
<evidence type="ECO:0000256" key="1">
    <source>
        <dbReference type="ARBA" id="ARBA00001974"/>
    </source>
</evidence>
<comment type="caution">
    <text evidence="7">The sequence shown here is derived from an EMBL/GenBank/DDBJ whole genome shotgun (WGS) entry which is preliminary data.</text>
</comment>
<gene>
    <name evidence="7" type="ORF">FSARC_14974</name>
</gene>
<reference evidence="7" key="2">
    <citation type="submission" date="2020-05" db="EMBL/GenBank/DDBJ databases">
        <authorList>
            <person name="Kim H.-S."/>
            <person name="Proctor R.H."/>
            <person name="Brown D.W."/>
        </authorList>
    </citation>
    <scope>NUCLEOTIDE SEQUENCE</scope>
    <source>
        <strain evidence="7">NRRL 20472</strain>
    </source>
</reference>
<comment type="cofactor">
    <cofactor evidence="1">
        <name>FAD</name>
        <dbReference type="ChEBI" id="CHEBI:57692"/>
    </cofactor>
</comment>
<evidence type="ECO:0000256" key="2">
    <source>
        <dbReference type="ARBA" id="ARBA00005466"/>
    </source>
</evidence>
<evidence type="ECO:0000256" key="3">
    <source>
        <dbReference type="ARBA" id="ARBA00022630"/>
    </source>
</evidence>
<dbReference type="SUPFAM" id="SSF56176">
    <property type="entry name" value="FAD-binding/transporter-associated domain-like"/>
    <property type="match status" value="1"/>
</dbReference>
<organism evidence="7 8">
    <name type="scientific">Fusarium sarcochroum</name>
    <dbReference type="NCBI Taxonomy" id="1208366"/>
    <lineage>
        <taxon>Eukaryota</taxon>
        <taxon>Fungi</taxon>
        <taxon>Dikarya</taxon>
        <taxon>Ascomycota</taxon>
        <taxon>Pezizomycotina</taxon>
        <taxon>Sordariomycetes</taxon>
        <taxon>Hypocreomycetidae</taxon>
        <taxon>Hypocreales</taxon>
        <taxon>Nectriaceae</taxon>
        <taxon>Fusarium</taxon>
        <taxon>Fusarium lateritium species complex</taxon>
    </lineage>
</organism>
<dbReference type="InterPro" id="IPR016169">
    <property type="entry name" value="FAD-bd_PCMH_sub2"/>
</dbReference>
<dbReference type="InterPro" id="IPR012951">
    <property type="entry name" value="BBE"/>
</dbReference>
<dbReference type="Pfam" id="PF08031">
    <property type="entry name" value="BBE"/>
    <property type="match status" value="1"/>
</dbReference>
<keyword evidence="4" id="KW-0274">FAD</keyword>
<protein>
    <recommendedName>
        <fullName evidence="6">Berberine/berberine-like domain-containing protein</fullName>
    </recommendedName>
</protein>
<comment type="similarity">
    <text evidence="2">Belongs to the oxygen-dependent FAD-linked oxidoreductase family.</text>
</comment>
<reference evidence="7" key="1">
    <citation type="journal article" date="2020" name="BMC Genomics">
        <title>Correction to: Identification and distribution of gene clusters required for synthesis of sphingolipid metabolism inhibitors in diverse species of the filamentous fungus Fusarium.</title>
        <authorList>
            <person name="Kim H.S."/>
            <person name="Lohmar J.M."/>
            <person name="Busman M."/>
            <person name="Brown D.W."/>
            <person name="Naumann T.A."/>
            <person name="Divon H.H."/>
            <person name="Lysoe E."/>
            <person name="Uhlig S."/>
            <person name="Proctor R.H."/>
        </authorList>
    </citation>
    <scope>NUCLEOTIDE SEQUENCE</scope>
    <source>
        <strain evidence="7">NRRL 20472</strain>
    </source>
</reference>
<dbReference type="Proteomes" id="UP000622797">
    <property type="component" value="Unassembled WGS sequence"/>
</dbReference>
<dbReference type="Gene3D" id="3.40.462.20">
    <property type="match status" value="1"/>
</dbReference>
<dbReference type="GO" id="GO:0050660">
    <property type="term" value="F:flavin adenine dinucleotide binding"/>
    <property type="evidence" value="ECO:0007669"/>
    <property type="project" value="InterPro"/>
</dbReference>
<keyword evidence="8" id="KW-1185">Reference proteome</keyword>
<dbReference type="InterPro" id="IPR050416">
    <property type="entry name" value="FAD-linked_Oxidoreductase"/>
</dbReference>
<dbReference type="AlphaFoldDB" id="A0A8H4SPC4"/>